<dbReference type="SUPFAM" id="SSF53187">
    <property type="entry name" value="Zn-dependent exopeptidases"/>
    <property type="match status" value="1"/>
</dbReference>
<reference evidence="1 2" key="1">
    <citation type="journal article" date="2011" name="PLoS Genet.">
        <title>Azospirillum genomes reveal transition of bacteria from aquatic to terrestrial environments.</title>
        <authorList>
            <person name="Wisniewski-Dye F."/>
            <person name="Borziak K."/>
            <person name="Khalsa-Moyers G."/>
            <person name="Alexandre G."/>
            <person name="Sukharnikov L.O."/>
            <person name="Wuichet K."/>
            <person name="Hurst G.B."/>
            <person name="McDonald W.H."/>
            <person name="Robertson J.S."/>
            <person name="Barbe V."/>
            <person name="Calteau A."/>
            <person name="Rouy Z."/>
            <person name="Mangenot S."/>
            <person name="Prigent-Combaret C."/>
            <person name="Normand P."/>
            <person name="Boyer M."/>
            <person name="Siguier P."/>
            <person name="Dessaux Y."/>
            <person name="Elmerich C."/>
            <person name="Condemine G."/>
            <person name="Krishnen G."/>
            <person name="Kennedy I."/>
            <person name="Paterson A.H."/>
            <person name="Gonzalez V."/>
            <person name="Mavingui P."/>
            <person name="Zhulin I.B."/>
        </authorList>
    </citation>
    <scope>NUCLEOTIDE SEQUENCE [LARGE SCALE GENOMIC DNA]</scope>
    <source>
        <strain evidence="1 2">Sp245</strain>
    </source>
</reference>
<dbReference type="Proteomes" id="UP000007319">
    <property type="component" value="Chromosome"/>
</dbReference>
<protein>
    <submittedName>
        <fullName evidence="1">N-formylglutamate amidohydrolase</fullName>
    </submittedName>
</protein>
<dbReference type="KEGG" id="abs:AZOBR_110044"/>
<evidence type="ECO:0000313" key="1">
    <source>
        <dbReference type="EMBL" id="CCC98070.1"/>
    </source>
</evidence>
<keyword evidence="2" id="KW-1185">Reference proteome</keyword>
<sequence>METFRFQPGETPVLLSIPHVGTVVPPDIAATMTDSALAMPDTDWHLDRLYHFAPALGIGFLKPILSRYVIDLNRDPDSDLPIPGGASSTELCPLTTFDHQPVYRPGQEPDAVEVRRRIGAYWRPYHEQLNGELQALKERFGVAVLFDAHSIRSRVPRFFDGQIQDFSLGTAEGTSASPALVGRVMNVLTATGRFSSVQNGRFKGGFITRRYGNPADNIHSIQLELSQLTYMDEEAPFGFREESARQVRPTLERLLSLVVEWAWENAAGRRRSAFL</sequence>
<dbReference type="RefSeq" id="WP_014240321.1">
    <property type="nucleotide sequence ID" value="NC_016617.1"/>
</dbReference>
<gene>
    <name evidence="1" type="ORF">AZOBR_110044</name>
</gene>
<evidence type="ECO:0000313" key="2">
    <source>
        <dbReference type="Proteomes" id="UP000007319"/>
    </source>
</evidence>
<dbReference type="Gene3D" id="3.40.630.40">
    <property type="entry name" value="Zn-dependent exopeptidases"/>
    <property type="match status" value="1"/>
</dbReference>
<accession>A0A9P1JQY4</accession>
<dbReference type="AlphaFoldDB" id="A0A9P1JQY4"/>
<dbReference type="Pfam" id="PF05013">
    <property type="entry name" value="FGase"/>
    <property type="match status" value="1"/>
</dbReference>
<dbReference type="NCBIfam" id="TIGR02017">
    <property type="entry name" value="hutG_amidohyd"/>
    <property type="match status" value="1"/>
</dbReference>
<name>A0A9P1JQY4_9PROT</name>
<organism evidence="1 2">
    <name type="scientific">Azospirillum baldaniorum</name>
    <dbReference type="NCBI Taxonomy" id="1064539"/>
    <lineage>
        <taxon>Bacteria</taxon>
        <taxon>Pseudomonadati</taxon>
        <taxon>Pseudomonadota</taxon>
        <taxon>Alphaproteobacteria</taxon>
        <taxon>Rhodospirillales</taxon>
        <taxon>Azospirillaceae</taxon>
        <taxon>Azospirillum</taxon>
    </lineage>
</organism>
<dbReference type="InterPro" id="IPR010247">
    <property type="entry name" value="HutG_amidohyd"/>
</dbReference>
<proteinExistence type="predicted"/>
<dbReference type="InterPro" id="IPR007709">
    <property type="entry name" value="N-FG_amidohydro"/>
</dbReference>
<dbReference type="EMBL" id="HE577327">
    <property type="protein sequence ID" value="CCC98070.1"/>
    <property type="molecule type" value="Genomic_DNA"/>
</dbReference>